<dbReference type="PANTHER" id="PTHR43830:SF3">
    <property type="entry name" value="PROTEIN PSP1"/>
    <property type="match status" value="1"/>
</dbReference>
<comment type="caution">
    <text evidence="3">The sequence shown here is derived from an EMBL/GenBank/DDBJ whole genome shotgun (WGS) entry which is preliminary data.</text>
</comment>
<feature type="domain" description="PSP1 C-terminal" evidence="2">
    <location>
        <begin position="60"/>
        <end position="145"/>
    </location>
</feature>
<dbReference type="AlphaFoldDB" id="A0A0S7WTZ0"/>
<dbReference type="GO" id="GO:0005737">
    <property type="term" value="C:cytoplasm"/>
    <property type="evidence" value="ECO:0007669"/>
    <property type="project" value="TreeGrafter"/>
</dbReference>
<dbReference type="EMBL" id="LIZS01000015">
    <property type="protein sequence ID" value="KPJ53685.1"/>
    <property type="molecule type" value="Genomic_DNA"/>
</dbReference>
<evidence type="ECO:0000256" key="1">
    <source>
        <dbReference type="SAM" id="MobiDB-lite"/>
    </source>
</evidence>
<dbReference type="NCBIfam" id="NF041131">
    <property type="entry name" value="RicT_YaaT_fam"/>
    <property type="match status" value="1"/>
</dbReference>
<accession>A0A0S7WTZ0</accession>
<dbReference type="Pfam" id="PF04468">
    <property type="entry name" value="PSP1"/>
    <property type="match status" value="1"/>
</dbReference>
<protein>
    <recommendedName>
        <fullName evidence="2">PSP1 C-terminal domain-containing protein</fullName>
    </recommendedName>
</protein>
<dbReference type="Proteomes" id="UP000052008">
    <property type="component" value="Unassembled WGS sequence"/>
</dbReference>
<reference evidence="3 4" key="1">
    <citation type="journal article" date="2015" name="Microbiome">
        <title>Genomic resolution of linkages in carbon, nitrogen, and sulfur cycling among widespread estuary sediment bacteria.</title>
        <authorList>
            <person name="Baker B.J."/>
            <person name="Lazar C.S."/>
            <person name="Teske A.P."/>
            <person name="Dick G.J."/>
        </authorList>
    </citation>
    <scope>NUCLEOTIDE SEQUENCE [LARGE SCALE GENOMIC DNA]</scope>
    <source>
        <strain evidence="3">DG_24</strain>
    </source>
</reference>
<proteinExistence type="predicted"/>
<dbReference type="PATRIC" id="fig|1703770.3.peg.1586"/>
<feature type="region of interest" description="Disordered" evidence="1">
    <location>
        <begin position="264"/>
        <end position="286"/>
    </location>
</feature>
<organism evidence="3 4">
    <name type="scientific">candidate division TA06 bacterium DG_24</name>
    <dbReference type="NCBI Taxonomy" id="1703770"/>
    <lineage>
        <taxon>Bacteria</taxon>
        <taxon>Bacteria division TA06</taxon>
    </lineage>
</organism>
<name>A0A0S7WTZ0_UNCT6</name>
<sequence length="286" mass="33083">MADAIIEVEFRAKRRDRFIADESLELELGERVLVEAEKGVDMGTVVGIFAPPESDGFPEKRVVRRIDGADLEQLARNRLKEFEALAICQERVRHHGLSMKLVGVEQQFDNKKLTFYFTAERRVDFRALVKDLAGIFKTRIEMRQIGVRDHAKWLGGYGNCGRGLCCATFVRDFEPVTLQMARDQNLWVNPAKMSGVCGRLMCCLMFERSFYLEMSEKLPIVGSKVVTERGKGRVMKRDLFREIVSVQYRDGVEEEVTVDQLEEERKTRRGPLRFLSKRKGRQRKQQ</sequence>
<dbReference type="PROSITE" id="PS51411">
    <property type="entry name" value="PSP1_C"/>
    <property type="match status" value="1"/>
</dbReference>
<evidence type="ECO:0000313" key="3">
    <source>
        <dbReference type="EMBL" id="KPJ53685.1"/>
    </source>
</evidence>
<dbReference type="InterPro" id="IPR007557">
    <property type="entry name" value="PSP1_C"/>
</dbReference>
<dbReference type="PANTHER" id="PTHR43830">
    <property type="entry name" value="PROTEIN PSP1"/>
    <property type="match status" value="1"/>
</dbReference>
<gene>
    <name evidence="3" type="ORF">AMJ39_03825</name>
</gene>
<evidence type="ECO:0000313" key="4">
    <source>
        <dbReference type="Proteomes" id="UP000052008"/>
    </source>
</evidence>
<evidence type="ECO:0000259" key="2">
    <source>
        <dbReference type="PROSITE" id="PS51411"/>
    </source>
</evidence>
<dbReference type="InterPro" id="IPR047767">
    <property type="entry name" value="PSP1-like"/>
</dbReference>
<dbReference type="STRING" id="1703770.AMJ39_03825"/>
<feature type="compositionally biased region" description="Basic residues" evidence="1">
    <location>
        <begin position="267"/>
        <end position="286"/>
    </location>
</feature>